<dbReference type="Pfam" id="PF09954">
    <property type="entry name" value="DUF2188"/>
    <property type="match status" value="1"/>
</dbReference>
<organism evidence="2 4">
    <name type="scientific">Xaviernesmea rhizosphaerae</name>
    <dbReference type="NCBI Taxonomy" id="1672749"/>
    <lineage>
        <taxon>Bacteria</taxon>
        <taxon>Pseudomonadati</taxon>
        <taxon>Pseudomonadota</taxon>
        <taxon>Alphaproteobacteria</taxon>
        <taxon>Hyphomicrobiales</taxon>
        <taxon>Rhizobiaceae</taxon>
        <taxon>Rhizobium/Agrobacterium group</taxon>
        <taxon>Xaviernesmea</taxon>
    </lineage>
</organism>
<keyword evidence="5" id="KW-1185">Reference proteome</keyword>
<protein>
    <recommendedName>
        <fullName evidence="6">DUF2188 domain-containing protein</fullName>
    </recommendedName>
</protein>
<comment type="caution">
    <text evidence="2">The sequence shown here is derived from an EMBL/GenBank/DDBJ whole genome shotgun (WGS) entry which is preliminary data.</text>
</comment>
<reference evidence="3" key="2">
    <citation type="submission" date="2016-12" db="EMBL/GenBank/DDBJ databases">
        <authorList>
            <person name="Zhang X."/>
            <person name="Zhao J."/>
        </authorList>
    </citation>
    <scope>NUCLEOTIDE SEQUENCE</scope>
    <source>
        <strain evidence="3">RD15</strain>
    </source>
</reference>
<dbReference type="Proteomes" id="UP000192652">
    <property type="component" value="Unassembled WGS sequence"/>
</dbReference>
<accession>A0A1Q9AG26</accession>
<evidence type="ECO:0000313" key="2">
    <source>
        <dbReference type="EMBL" id="OLP53874.1"/>
    </source>
</evidence>
<dbReference type="Proteomes" id="UP000186143">
    <property type="component" value="Unassembled WGS sequence"/>
</dbReference>
<sequence>MTRIVYEIVEHDDGWAYKLGDVFSESFPSHDAALKAARQAASEQQVGGEDEEISFQDARGRWHQEHADGGDRPEVVVDDRSGA</sequence>
<dbReference type="EMBL" id="MKIO01000038">
    <property type="protein sequence ID" value="OLP53874.1"/>
    <property type="molecule type" value="Genomic_DNA"/>
</dbReference>
<dbReference type="RefSeq" id="WP_075636117.1">
    <property type="nucleotide sequence ID" value="NZ_MKIO01000038.1"/>
</dbReference>
<dbReference type="OrthoDB" id="7596641at2"/>
<evidence type="ECO:0008006" key="6">
    <source>
        <dbReference type="Google" id="ProtNLM"/>
    </source>
</evidence>
<feature type="region of interest" description="Disordered" evidence="1">
    <location>
        <begin position="58"/>
        <end position="83"/>
    </location>
</feature>
<dbReference type="AlphaFoldDB" id="A0A1Q9AG26"/>
<gene>
    <name evidence="2" type="ORF">BJF92_04635</name>
    <name evidence="3" type="ORF">BTR14_01215</name>
</gene>
<evidence type="ECO:0000256" key="1">
    <source>
        <dbReference type="SAM" id="MobiDB-lite"/>
    </source>
</evidence>
<reference evidence="2 4" key="1">
    <citation type="submission" date="2016-09" db="EMBL/GenBank/DDBJ databases">
        <title>Rhizobium sp. nov., a novel species isolated from the rice rhizosphere.</title>
        <authorList>
            <person name="Zhao J."/>
            <person name="Zhang X."/>
        </authorList>
    </citation>
    <scope>NUCLEOTIDE SEQUENCE [LARGE SCALE GENOMIC DNA]</scope>
    <source>
        <strain evidence="2 4">MH17</strain>
    </source>
</reference>
<evidence type="ECO:0000313" key="3">
    <source>
        <dbReference type="EMBL" id="OQP88119.1"/>
    </source>
</evidence>
<proteinExistence type="predicted"/>
<evidence type="ECO:0000313" key="4">
    <source>
        <dbReference type="Proteomes" id="UP000186143"/>
    </source>
</evidence>
<name>A0A1Q9AG26_9HYPH</name>
<dbReference type="InterPro" id="IPR018691">
    <property type="entry name" value="DUF2188"/>
</dbReference>
<reference evidence="3 5" key="3">
    <citation type="journal article" date="2017" name="Antonie Van Leeuwenhoek">
        <title>Rhizobium rhizosphaerae sp. nov., a novel species isolated from rice rhizosphere.</title>
        <authorList>
            <person name="Zhao J.J."/>
            <person name="Zhang J."/>
            <person name="Zhang R.J."/>
            <person name="Zhang C.W."/>
            <person name="Yin H.Q."/>
            <person name="Zhang X.X."/>
        </authorList>
    </citation>
    <scope>NUCLEOTIDE SEQUENCE [LARGE SCALE GENOMIC DNA]</scope>
    <source>
        <strain evidence="3 5">RD15</strain>
    </source>
</reference>
<evidence type="ECO:0000313" key="5">
    <source>
        <dbReference type="Proteomes" id="UP000192652"/>
    </source>
</evidence>
<dbReference type="STRING" id="1672749.BJF92_04635"/>
<dbReference type="EMBL" id="MSPX01000001">
    <property type="protein sequence ID" value="OQP88119.1"/>
    <property type="molecule type" value="Genomic_DNA"/>
</dbReference>